<evidence type="ECO:0000313" key="2">
    <source>
        <dbReference type="EMBL" id="GHI00369.1"/>
    </source>
</evidence>
<dbReference type="Proteomes" id="UP000637074">
    <property type="component" value="Unassembled WGS sequence"/>
</dbReference>
<evidence type="ECO:0000313" key="3">
    <source>
        <dbReference type="Proteomes" id="UP000637074"/>
    </source>
</evidence>
<protein>
    <submittedName>
        <fullName evidence="2">Uncharacterized protein</fullName>
    </submittedName>
</protein>
<keyword evidence="1" id="KW-0732">Signal</keyword>
<feature type="chain" id="PRO_5045904887" evidence="1">
    <location>
        <begin position="21"/>
        <end position="199"/>
    </location>
</feature>
<gene>
    <name evidence="2" type="ORF">AM1BK_39110</name>
</gene>
<reference evidence="2 3" key="1">
    <citation type="journal article" date="2022" name="Int. J. Syst. Evol. Microbiol.">
        <title>Neobacillus kokaensis sp. nov., isolated from soil.</title>
        <authorList>
            <person name="Yuki K."/>
            <person name="Matsubara H."/>
            <person name="Yamaguchi S."/>
        </authorList>
    </citation>
    <scope>NUCLEOTIDE SEQUENCE [LARGE SCALE GENOMIC DNA]</scope>
    <source>
        <strain evidence="2 3">LOB 377</strain>
    </source>
</reference>
<keyword evidence="3" id="KW-1185">Reference proteome</keyword>
<sequence>MKTFLVTTVGAVMLAGVAHAGFGIHADAAMQNKTYYQQDSIGNYYRQVDVTKFPEYETLAAKVDLTKYNPQVVEDNYNKRVILLKNHYGQPRFKSLYFKEEDRIKIIDYRGGLVYEGIIGKTAVHDSKGVDNVRSISSDHTALPEYQVLSTQTDLTGYMVRIVEDNPNKRTVLYIDANGRSQYKTIYIKETEYVKVIKL</sequence>
<evidence type="ECO:0000256" key="1">
    <source>
        <dbReference type="SAM" id="SignalP"/>
    </source>
</evidence>
<accession>A0ABQ3N9G5</accession>
<proteinExistence type="predicted"/>
<dbReference type="EMBL" id="BNDS01000021">
    <property type="protein sequence ID" value="GHI00369.1"/>
    <property type="molecule type" value="Genomic_DNA"/>
</dbReference>
<name>A0ABQ3N9G5_9BACI</name>
<dbReference type="RefSeq" id="WP_191275741.1">
    <property type="nucleotide sequence ID" value="NZ_BNDS01000021.1"/>
</dbReference>
<comment type="caution">
    <text evidence="2">The sequence shown here is derived from an EMBL/GenBank/DDBJ whole genome shotgun (WGS) entry which is preliminary data.</text>
</comment>
<organism evidence="2 3">
    <name type="scientific">Neobacillus kokaensis</name>
    <dbReference type="NCBI Taxonomy" id="2759023"/>
    <lineage>
        <taxon>Bacteria</taxon>
        <taxon>Bacillati</taxon>
        <taxon>Bacillota</taxon>
        <taxon>Bacilli</taxon>
        <taxon>Bacillales</taxon>
        <taxon>Bacillaceae</taxon>
        <taxon>Neobacillus</taxon>
    </lineage>
</organism>
<feature type="signal peptide" evidence="1">
    <location>
        <begin position="1"/>
        <end position="20"/>
    </location>
</feature>